<evidence type="ECO:0000313" key="2">
    <source>
        <dbReference type="EMBL" id="MFD1067627.1"/>
    </source>
</evidence>
<feature type="transmembrane region" description="Helical" evidence="1">
    <location>
        <begin position="55"/>
        <end position="76"/>
    </location>
</feature>
<feature type="transmembrane region" description="Helical" evidence="1">
    <location>
        <begin position="88"/>
        <end position="113"/>
    </location>
</feature>
<name>A0ABW3NIJ5_9BACI</name>
<comment type="caution">
    <text evidence="2">The sequence shown here is derived from an EMBL/GenBank/DDBJ whole genome shotgun (WGS) entry which is preliminary data.</text>
</comment>
<reference evidence="3" key="1">
    <citation type="journal article" date="2019" name="Int. J. Syst. Evol. Microbiol.">
        <title>The Global Catalogue of Microorganisms (GCM) 10K type strain sequencing project: providing services to taxonomists for standard genome sequencing and annotation.</title>
        <authorList>
            <consortium name="The Broad Institute Genomics Platform"/>
            <consortium name="The Broad Institute Genome Sequencing Center for Infectious Disease"/>
            <person name="Wu L."/>
            <person name="Ma J."/>
        </authorList>
    </citation>
    <scope>NUCLEOTIDE SEQUENCE [LARGE SCALE GENOMIC DNA]</scope>
    <source>
        <strain evidence="3">CCUG 56608</strain>
    </source>
</reference>
<dbReference type="EMBL" id="JBHTKK010000025">
    <property type="protein sequence ID" value="MFD1067627.1"/>
    <property type="molecule type" value="Genomic_DNA"/>
</dbReference>
<sequence length="168" mass="19630">MKKDERAQIEKNKKKLSIKSMYFNRYLLVRYVSALFFFTNVYWLTSLLMSDSPLFFIPLLLIIAVLCSVVEQVKILSHHTNQATYTKYSFSTLFIANVLLMIMTCFSSSFTQLYPFLVNQTSSQILVLGVLGIGVVLSGFILYRLYLIRHDEDKHYSRIKKYEEVIHS</sequence>
<evidence type="ECO:0000256" key="1">
    <source>
        <dbReference type="SAM" id="Phobius"/>
    </source>
</evidence>
<dbReference type="RefSeq" id="WP_379593767.1">
    <property type="nucleotide sequence ID" value="NZ_JBHTKK010000025.1"/>
</dbReference>
<protein>
    <recommendedName>
        <fullName evidence="4">PTS cellobiose transporter subunit IIA</fullName>
    </recommendedName>
</protein>
<feature type="transmembrane region" description="Helical" evidence="1">
    <location>
        <begin position="21"/>
        <end position="43"/>
    </location>
</feature>
<keyword evidence="1" id="KW-0812">Transmembrane</keyword>
<keyword evidence="1" id="KW-1133">Transmembrane helix</keyword>
<proteinExistence type="predicted"/>
<evidence type="ECO:0008006" key="4">
    <source>
        <dbReference type="Google" id="ProtNLM"/>
    </source>
</evidence>
<keyword evidence="3" id="KW-1185">Reference proteome</keyword>
<organism evidence="2 3">
    <name type="scientific">Oceanobacillus locisalsi</name>
    <dbReference type="NCBI Taxonomy" id="546107"/>
    <lineage>
        <taxon>Bacteria</taxon>
        <taxon>Bacillati</taxon>
        <taxon>Bacillota</taxon>
        <taxon>Bacilli</taxon>
        <taxon>Bacillales</taxon>
        <taxon>Bacillaceae</taxon>
        <taxon>Oceanobacillus</taxon>
    </lineage>
</organism>
<evidence type="ECO:0000313" key="3">
    <source>
        <dbReference type="Proteomes" id="UP001597041"/>
    </source>
</evidence>
<gene>
    <name evidence="2" type="ORF">ACFQ19_16585</name>
</gene>
<dbReference type="Proteomes" id="UP001597041">
    <property type="component" value="Unassembled WGS sequence"/>
</dbReference>
<feature type="transmembrane region" description="Helical" evidence="1">
    <location>
        <begin position="125"/>
        <end position="146"/>
    </location>
</feature>
<keyword evidence="1" id="KW-0472">Membrane</keyword>
<accession>A0ABW3NIJ5</accession>